<dbReference type="Proteomes" id="UP001637990">
    <property type="component" value="Unassembled WGS sequence"/>
</dbReference>
<protein>
    <recommendedName>
        <fullName evidence="4">Integrase catalytic domain-containing protein</fullName>
    </recommendedName>
</protein>
<comment type="caution">
    <text evidence="2">The sequence shown here is derived from an EMBL/GenBank/DDBJ whole genome shotgun (WGS) entry which is preliminary data.</text>
</comment>
<proteinExistence type="predicted"/>
<evidence type="ECO:0000313" key="3">
    <source>
        <dbReference type="Proteomes" id="UP001637990"/>
    </source>
</evidence>
<sequence>LKDQCVAIPLPDGTSVLTKISGILLLVEFDVGSRACVSWQVVIDASYDQFDLLRTLSAGLKTWHPRDLSDRRMRYLPNAWMPAAMPSLLPRALKLSLDNFSGHLAKHARRTMLHHQLGIYRFGVAGIPQTRAEIEAFFKLIEQKVLRFLAGGFEPETKNRVEQKISTRKASNYPIFVDLLEDFLDVAISTYNVSAHPELHNRSPREVAERYIELGGMPLRSSRTADDARDMRRIRVQVTIRGSRNGDVLPHVNYGYGTYRSDTLNPRTDLIGEKFHGYIEDDDARFLTLLDERGLPYITLQTLPPYARTPHTLAERKRAEKLKRSRSARWEGIDDLIEAYHADVRECARHIKWAADEVANGALPRAPVDRPLCTSGGAAQTLAGLPPRGGPVNLRRR</sequence>
<evidence type="ECO:0000313" key="2">
    <source>
        <dbReference type="EMBL" id="MFO3707394.1"/>
    </source>
</evidence>
<feature type="region of interest" description="Disordered" evidence="1">
    <location>
        <begin position="374"/>
        <end position="397"/>
    </location>
</feature>
<evidence type="ECO:0000256" key="1">
    <source>
        <dbReference type="SAM" id="MobiDB-lite"/>
    </source>
</evidence>
<evidence type="ECO:0008006" key="4">
    <source>
        <dbReference type="Google" id="ProtNLM"/>
    </source>
</evidence>
<reference evidence="2 3" key="1">
    <citation type="submission" date="2024-11" db="EMBL/GenBank/DDBJ databases">
        <title>Genome sequencing of Xanthomonas codiaei.</title>
        <authorList>
            <person name="Studholme D.J."/>
        </authorList>
    </citation>
    <scope>NUCLEOTIDE SEQUENCE [LARGE SCALE GENOMIC DNA]</scope>
    <source>
        <strain evidence="2 3">NCPPB 4350</strain>
    </source>
</reference>
<feature type="non-terminal residue" evidence="2">
    <location>
        <position position="1"/>
    </location>
</feature>
<dbReference type="Gene3D" id="3.30.420.10">
    <property type="entry name" value="Ribonuclease H-like superfamily/Ribonuclease H"/>
    <property type="match status" value="1"/>
</dbReference>
<keyword evidence="3" id="KW-1185">Reference proteome</keyword>
<dbReference type="InterPro" id="IPR036397">
    <property type="entry name" value="RNaseH_sf"/>
</dbReference>
<name>A0ABW9MT07_9XANT</name>
<dbReference type="EMBL" id="JBJGBS010000202">
    <property type="protein sequence ID" value="MFO3707394.1"/>
    <property type="molecule type" value="Genomic_DNA"/>
</dbReference>
<gene>
    <name evidence="2" type="ORF">ACI6Q5_21045</name>
</gene>
<organism evidence="2 3">
    <name type="scientific">Xanthomonas codiaei</name>
    <dbReference type="NCBI Taxonomy" id="56463"/>
    <lineage>
        <taxon>Bacteria</taxon>
        <taxon>Pseudomonadati</taxon>
        <taxon>Pseudomonadota</taxon>
        <taxon>Gammaproteobacteria</taxon>
        <taxon>Lysobacterales</taxon>
        <taxon>Lysobacteraceae</taxon>
        <taxon>Xanthomonas</taxon>
    </lineage>
</organism>
<accession>A0ABW9MT07</accession>